<dbReference type="AlphaFoldDB" id="A0AA37V7U0"/>
<gene>
    <name evidence="1" type="ORF">SRL2020028_56600</name>
</gene>
<protein>
    <submittedName>
        <fullName evidence="1">Uncharacterized protein</fullName>
    </submittedName>
</protein>
<comment type="caution">
    <text evidence="1">The sequence shown here is derived from an EMBL/GenBank/DDBJ whole genome shotgun (WGS) entry which is preliminary data.</text>
</comment>
<evidence type="ECO:0000313" key="2">
    <source>
        <dbReference type="Proteomes" id="UP001165663"/>
    </source>
</evidence>
<dbReference type="Proteomes" id="UP001165663">
    <property type="component" value="Unassembled WGS sequence"/>
</dbReference>
<evidence type="ECO:0000313" key="1">
    <source>
        <dbReference type="EMBL" id="GLB86404.1"/>
    </source>
</evidence>
<proteinExistence type="predicted"/>
<reference evidence="1" key="1">
    <citation type="submission" date="2022-07" db="EMBL/GenBank/DDBJ databases">
        <title>Mycobacterium kiyosense sp. nov., scotochromogenic slow-glowing species isolated from respiratory specimens.</title>
        <authorList>
            <person name="Fukano H."/>
            <person name="Kazumi Y."/>
            <person name="Sakagami N."/>
            <person name="Ato M."/>
            <person name="Mitarai S."/>
            <person name="Hoshino Y."/>
        </authorList>
    </citation>
    <scope>NUCLEOTIDE SEQUENCE</scope>
    <source>
        <strain evidence="1">SRL2020-028</strain>
    </source>
</reference>
<sequence length="74" mass="8367">MAERRPPGVVRDAILAFFKESKQQDASIAEVLEAVQQKLGSEVPESSVRSSLRLHTPDTFQRVSRGRYRLVRGK</sequence>
<name>A0AA37V7U0_9MYCO</name>
<organism evidence="1 2">
    <name type="scientific">Mycobacterium kiyosense</name>
    <dbReference type="NCBI Taxonomy" id="2871094"/>
    <lineage>
        <taxon>Bacteria</taxon>
        <taxon>Bacillati</taxon>
        <taxon>Actinomycetota</taxon>
        <taxon>Actinomycetes</taxon>
        <taxon>Mycobacteriales</taxon>
        <taxon>Mycobacteriaceae</taxon>
        <taxon>Mycobacterium</taxon>
    </lineage>
</organism>
<dbReference type="EMBL" id="BRXE01000138">
    <property type="protein sequence ID" value="GLB86404.1"/>
    <property type="molecule type" value="Genomic_DNA"/>
</dbReference>
<accession>A0AA37V7U0</accession>